<dbReference type="PRINTS" id="PR00237">
    <property type="entry name" value="GPCRRHODOPSN"/>
</dbReference>
<keyword evidence="3" id="KW-0716">Sensory transduction</keyword>
<dbReference type="PROSITE" id="PS50262">
    <property type="entry name" value="G_PROTEIN_RECEP_F1_2"/>
    <property type="match status" value="1"/>
</dbReference>
<feature type="transmembrane region" description="Helical" evidence="13">
    <location>
        <begin position="140"/>
        <end position="163"/>
    </location>
</feature>
<sequence length="316" mass="35485">MEKTNQSTITEFFLLGFGNLHNFRIVVFTFFLIVHIMALTANVLVVVLVGVTESLHSPMYIFLCQLSVSEILFTSNIVPNMLWLILVGGGNVSVTRCLSQFYLLGVPTIAQCLLLAVMSFDRHVAICRPLHYATIMTPSLQLQMVTSCWFFGFTMSFLIYIFLSKLEFCSLNVINHVYCDIAPLLRLTCSSTSSVELATNVVAFPVLLSPFTFIVVTYISIIRAILKIPSSTGRHKVFSTCSSHLIIVCMYYGTLSSIYIFPPRDSSINLNKGLSVLYTLVTPLCNPLIYSLRNQDIRGAILKYIQALRPWKTIET</sequence>
<dbReference type="PRINTS" id="PR00245">
    <property type="entry name" value="OLFACTORYR"/>
</dbReference>
<evidence type="ECO:0000313" key="15">
    <source>
        <dbReference type="EMBL" id="CAJ0942589.1"/>
    </source>
</evidence>
<dbReference type="InterPro" id="IPR000725">
    <property type="entry name" value="Olfact_rcpt"/>
</dbReference>
<evidence type="ECO:0000256" key="7">
    <source>
        <dbReference type="ARBA" id="ARBA00023040"/>
    </source>
</evidence>
<dbReference type="InterPro" id="IPR000276">
    <property type="entry name" value="GPCR_Rhodpsn"/>
</dbReference>
<evidence type="ECO:0000256" key="12">
    <source>
        <dbReference type="ARBA" id="ARBA00023224"/>
    </source>
</evidence>
<keyword evidence="6 13" id="KW-1133">Transmembrane helix</keyword>
<feature type="transmembrane region" description="Helical" evidence="13">
    <location>
        <begin position="101"/>
        <end position="120"/>
    </location>
</feature>
<dbReference type="PANTHER" id="PTHR24242:SF408">
    <property type="entry name" value="OLFACTORY RECEPTOR 11A1-LIKE"/>
    <property type="match status" value="1"/>
</dbReference>
<evidence type="ECO:0000256" key="4">
    <source>
        <dbReference type="ARBA" id="ARBA00022692"/>
    </source>
</evidence>
<evidence type="ECO:0000256" key="8">
    <source>
        <dbReference type="ARBA" id="ARBA00023136"/>
    </source>
</evidence>
<reference evidence="15" key="1">
    <citation type="submission" date="2023-07" db="EMBL/GenBank/DDBJ databases">
        <authorList>
            <person name="Stuckert A."/>
        </authorList>
    </citation>
    <scope>NUCLEOTIDE SEQUENCE</scope>
</reference>
<protein>
    <recommendedName>
        <fullName evidence="14">G-protein coupled receptors family 1 profile domain-containing protein</fullName>
    </recommendedName>
</protein>
<organism evidence="15 16">
    <name type="scientific">Ranitomeya imitator</name>
    <name type="common">mimic poison frog</name>
    <dbReference type="NCBI Taxonomy" id="111125"/>
    <lineage>
        <taxon>Eukaryota</taxon>
        <taxon>Metazoa</taxon>
        <taxon>Chordata</taxon>
        <taxon>Craniata</taxon>
        <taxon>Vertebrata</taxon>
        <taxon>Euteleostomi</taxon>
        <taxon>Amphibia</taxon>
        <taxon>Batrachia</taxon>
        <taxon>Anura</taxon>
        <taxon>Neobatrachia</taxon>
        <taxon>Hyloidea</taxon>
        <taxon>Dendrobatidae</taxon>
        <taxon>Dendrobatinae</taxon>
        <taxon>Ranitomeya</taxon>
    </lineage>
</organism>
<feature type="transmembrane region" description="Helical" evidence="13">
    <location>
        <begin position="202"/>
        <end position="225"/>
    </location>
</feature>
<evidence type="ECO:0000256" key="6">
    <source>
        <dbReference type="ARBA" id="ARBA00022989"/>
    </source>
</evidence>
<keyword evidence="16" id="KW-1185">Reference proteome</keyword>
<accession>A0ABN9LIF9</accession>
<dbReference type="Gene3D" id="1.20.1070.10">
    <property type="entry name" value="Rhodopsin 7-helix transmembrane proteins"/>
    <property type="match status" value="1"/>
</dbReference>
<proteinExistence type="predicted"/>
<dbReference type="Pfam" id="PF13853">
    <property type="entry name" value="7tm_4"/>
    <property type="match status" value="1"/>
</dbReference>
<evidence type="ECO:0000256" key="1">
    <source>
        <dbReference type="ARBA" id="ARBA00004651"/>
    </source>
</evidence>
<evidence type="ECO:0000256" key="11">
    <source>
        <dbReference type="ARBA" id="ARBA00023180"/>
    </source>
</evidence>
<keyword evidence="11" id="KW-0325">Glycoprotein</keyword>
<keyword evidence="4 13" id="KW-0812">Transmembrane</keyword>
<dbReference type="InterPro" id="IPR017452">
    <property type="entry name" value="GPCR_Rhodpsn_7TM"/>
</dbReference>
<comment type="caution">
    <text evidence="15">The sequence shown here is derived from an EMBL/GenBank/DDBJ whole genome shotgun (WGS) entry which is preliminary data.</text>
</comment>
<evidence type="ECO:0000256" key="10">
    <source>
        <dbReference type="ARBA" id="ARBA00023170"/>
    </source>
</evidence>
<gene>
    <name evidence="15" type="ORF">RIMI_LOCUS9659506</name>
</gene>
<feature type="domain" description="G-protein coupled receptors family 1 profile" evidence="14">
    <location>
        <begin position="41"/>
        <end position="290"/>
    </location>
</feature>
<keyword evidence="2" id="KW-1003">Cell membrane</keyword>
<dbReference type="PANTHER" id="PTHR24242">
    <property type="entry name" value="G-PROTEIN COUPLED RECEPTOR"/>
    <property type="match status" value="1"/>
</dbReference>
<comment type="subcellular location">
    <subcellularLocation>
        <location evidence="1">Cell membrane</location>
        <topology evidence="1">Multi-pass membrane protein</topology>
    </subcellularLocation>
</comment>
<dbReference type="EMBL" id="CAUEEQ010020224">
    <property type="protein sequence ID" value="CAJ0942589.1"/>
    <property type="molecule type" value="Genomic_DNA"/>
</dbReference>
<dbReference type="SUPFAM" id="SSF81321">
    <property type="entry name" value="Family A G protein-coupled receptor-like"/>
    <property type="match status" value="1"/>
</dbReference>
<keyword evidence="7" id="KW-0297">G-protein coupled receptor</keyword>
<dbReference type="InterPro" id="IPR050939">
    <property type="entry name" value="Olfactory_GPCR1"/>
</dbReference>
<evidence type="ECO:0000256" key="13">
    <source>
        <dbReference type="SAM" id="Phobius"/>
    </source>
</evidence>
<keyword evidence="5" id="KW-0552">Olfaction</keyword>
<keyword evidence="12" id="KW-0807">Transducer</keyword>
<evidence type="ECO:0000256" key="3">
    <source>
        <dbReference type="ARBA" id="ARBA00022606"/>
    </source>
</evidence>
<feature type="transmembrane region" description="Helical" evidence="13">
    <location>
        <begin position="60"/>
        <end position="86"/>
    </location>
</feature>
<evidence type="ECO:0000256" key="5">
    <source>
        <dbReference type="ARBA" id="ARBA00022725"/>
    </source>
</evidence>
<keyword evidence="9" id="KW-1015">Disulfide bond</keyword>
<evidence type="ECO:0000256" key="2">
    <source>
        <dbReference type="ARBA" id="ARBA00022475"/>
    </source>
</evidence>
<feature type="transmembrane region" description="Helical" evidence="13">
    <location>
        <begin position="237"/>
        <end position="261"/>
    </location>
</feature>
<evidence type="ECO:0000259" key="14">
    <source>
        <dbReference type="PROSITE" id="PS50262"/>
    </source>
</evidence>
<feature type="transmembrane region" description="Helical" evidence="13">
    <location>
        <begin position="25"/>
        <end position="48"/>
    </location>
</feature>
<keyword evidence="8 13" id="KW-0472">Membrane</keyword>
<name>A0ABN9LIF9_9NEOB</name>
<keyword evidence="10" id="KW-0675">Receptor</keyword>
<evidence type="ECO:0000313" key="16">
    <source>
        <dbReference type="Proteomes" id="UP001176940"/>
    </source>
</evidence>
<dbReference type="Proteomes" id="UP001176940">
    <property type="component" value="Unassembled WGS sequence"/>
</dbReference>
<evidence type="ECO:0000256" key="9">
    <source>
        <dbReference type="ARBA" id="ARBA00023157"/>
    </source>
</evidence>